<dbReference type="EC" id="2.1.1.72" evidence="2"/>
<dbReference type="GO" id="GO:0003677">
    <property type="term" value="F:DNA binding"/>
    <property type="evidence" value="ECO:0007669"/>
    <property type="project" value="InterPro"/>
</dbReference>
<dbReference type="EMBL" id="RYUH01000001">
    <property type="protein sequence ID" value="RYQ12656.1"/>
    <property type="molecule type" value="Genomic_DNA"/>
</dbReference>
<dbReference type="InterPro" id="IPR002052">
    <property type="entry name" value="DNA_methylase_N6_adenine_CS"/>
</dbReference>
<dbReference type="SUPFAM" id="SSF53335">
    <property type="entry name" value="S-adenosyl-L-methionine-dependent methyltransferases"/>
    <property type="match status" value="1"/>
</dbReference>
<sequence>MTLSGMIKQLEDIMRTDSGIDGTAQRLSQIVWLLFLKVFDESEMDGELLIDYEPVIPKGYRWRDWANPDAEKDQTTGEELIDFVNNKLFPVLRGEPITTDDGATVIPFDNDSDRAALVRKFMTRSHNYAANGIALRNVVNLISTVDLSDVEQTHEFNNMYETLLKSLQSAGRAGEFYTPRAITQFAVRHVNPQIGDVVADYACGTGGFLVDALRHLEKMVSHFQGNQVDAMEKVHRNLIGGEFKPLPYMLCVTNLLLNDVDYPRIRFGDSLTEKNFTDYDGQDELQVDCIVMNPPYGGIASDGDKRAFPADLRSSETADLFMAMILGRLRQNGRAAVVLPDGFLFGNDGAKLAIKKKLIRECNLHTIIRLPESVFAPYTSITTNILFFDKTQSTQETWFYRFDKPEGYKHFSKTKPLLPKHMEVIDEWWDNREAIPDPDVNGAWKAQKYSVEELEANGFNFDLCGYPHEEEEILPPDELIADYKSQRASLDREIDEKLAAICELLGIGVDAE</sequence>
<dbReference type="InterPro" id="IPR003356">
    <property type="entry name" value="DNA_methylase_A-5"/>
</dbReference>
<dbReference type="Gene3D" id="1.20.1260.30">
    <property type="match status" value="1"/>
</dbReference>
<comment type="similarity">
    <text evidence="1">Belongs to the N(4)/N(6)-methyltransferase family.</text>
</comment>
<feature type="domain" description="DNA methylase adenine-specific" evidence="8">
    <location>
        <begin position="153"/>
        <end position="471"/>
    </location>
</feature>
<dbReference type="InterPro" id="IPR038333">
    <property type="entry name" value="T1MK-like_N_sf"/>
</dbReference>
<dbReference type="InterPro" id="IPR022749">
    <property type="entry name" value="D12N6_MeTrfase_N"/>
</dbReference>
<dbReference type="AlphaFoldDB" id="A0A4Q5A4V7"/>
<evidence type="ECO:0000256" key="1">
    <source>
        <dbReference type="ARBA" id="ARBA00006594"/>
    </source>
</evidence>
<dbReference type="RefSeq" id="WP_129896605.1">
    <property type="nucleotide sequence ID" value="NZ_RYUH01000001.1"/>
</dbReference>
<evidence type="ECO:0000256" key="6">
    <source>
        <dbReference type="ARBA" id="ARBA00022747"/>
    </source>
</evidence>
<accession>A0A4Q5A4V7</accession>
<dbReference type="Proteomes" id="UP000292568">
    <property type="component" value="Unassembled WGS sequence"/>
</dbReference>
<dbReference type="Pfam" id="PF12161">
    <property type="entry name" value="HsdM_N"/>
    <property type="match status" value="1"/>
</dbReference>
<dbReference type="Gene3D" id="3.40.50.150">
    <property type="entry name" value="Vaccinia Virus protein VP39"/>
    <property type="match status" value="1"/>
</dbReference>
<evidence type="ECO:0000313" key="10">
    <source>
        <dbReference type="EMBL" id="RYQ12656.1"/>
    </source>
</evidence>
<dbReference type="PANTHER" id="PTHR42933:SF4">
    <property type="entry name" value="TYPE I RESTRICTION ENZYME ECOKI METHYLASE SUBUNIT"/>
    <property type="match status" value="1"/>
</dbReference>
<evidence type="ECO:0000256" key="5">
    <source>
        <dbReference type="ARBA" id="ARBA00022691"/>
    </source>
</evidence>
<dbReference type="Pfam" id="PF02384">
    <property type="entry name" value="N6_Mtase"/>
    <property type="match status" value="1"/>
</dbReference>
<keyword evidence="10" id="KW-0378">Hydrolase</keyword>
<evidence type="ECO:0000256" key="4">
    <source>
        <dbReference type="ARBA" id="ARBA00022679"/>
    </source>
</evidence>
<protein>
    <recommendedName>
        <fullName evidence="2">site-specific DNA-methyltransferase (adenine-specific)</fullName>
        <ecNumber evidence="2">2.1.1.72</ecNumber>
    </recommendedName>
</protein>
<dbReference type="GO" id="GO:0008170">
    <property type="term" value="F:N-methyltransferase activity"/>
    <property type="evidence" value="ECO:0007669"/>
    <property type="project" value="InterPro"/>
</dbReference>
<dbReference type="PANTHER" id="PTHR42933">
    <property type="entry name" value="SLR6095 PROTEIN"/>
    <property type="match status" value="1"/>
</dbReference>
<keyword evidence="10" id="KW-0255">Endonuclease</keyword>
<comment type="catalytic activity">
    <reaction evidence="7">
        <text>a 2'-deoxyadenosine in DNA + S-adenosyl-L-methionine = an N(6)-methyl-2'-deoxyadenosine in DNA + S-adenosyl-L-homocysteine + H(+)</text>
        <dbReference type="Rhea" id="RHEA:15197"/>
        <dbReference type="Rhea" id="RHEA-COMP:12418"/>
        <dbReference type="Rhea" id="RHEA-COMP:12419"/>
        <dbReference type="ChEBI" id="CHEBI:15378"/>
        <dbReference type="ChEBI" id="CHEBI:57856"/>
        <dbReference type="ChEBI" id="CHEBI:59789"/>
        <dbReference type="ChEBI" id="CHEBI:90615"/>
        <dbReference type="ChEBI" id="CHEBI:90616"/>
        <dbReference type="EC" id="2.1.1.72"/>
    </reaction>
</comment>
<dbReference type="GO" id="GO:0009307">
    <property type="term" value="P:DNA restriction-modification system"/>
    <property type="evidence" value="ECO:0007669"/>
    <property type="project" value="UniProtKB-KW"/>
</dbReference>
<evidence type="ECO:0000313" key="11">
    <source>
        <dbReference type="Proteomes" id="UP000292568"/>
    </source>
</evidence>
<evidence type="ECO:0000256" key="3">
    <source>
        <dbReference type="ARBA" id="ARBA00022603"/>
    </source>
</evidence>
<dbReference type="GO" id="GO:0032259">
    <property type="term" value="P:methylation"/>
    <property type="evidence" value="ECO:0007669"/>
    <property type="project" value="UniProtKB-KW"/>
</dbReference>
<dbReference type="PROSITE" id="PS00092">
    <property type="entry name" value="N6_MTASE"/>
    <property type="match status" value="1"/>
</dbReference>
<evidence type="ECO:0000259" key="8">
    <source>
        <dbReference type="Pfam" id="PF02384"/>
    </source>
</evidence>
<name>A0A4Q5A4V7_9BIFI</name>
<keyword evidence="5" id="KW-0949">S-adenosyl-L-methionine</keyword>
<dbReference type="InterPro" id="IPR051537">
    <property type="entry name" value="DNA_Adenine_Mtase"/>
</dbReference>
<gene>
    <name evidence="10" type="ORF">PG2093B_0022</name>
</gene>
<keyword evidence="3" id="KW-0489">Methyltransferase</keyword>
<comment type="caution">
    <text evidence="10">The sequence shown here is derived from an EMBL/GenBank/DDBJ whole genome shotgun (WGS) entry which is preliminary data.</text>
</comment>
<keyword evidence="4" id="KW-0808">Transferase</keyword>
<organism evidence="10 11">
    <name type="scientific">Bifidobacterium pseudolongum subsp. globosum</name>
    <dbReference type="NCBI Taxonomy" id="1690"/>
    <lineage>
        <taxon>Bacteria</taxon>
        <taxon>Bacillati</taxon>
        <taxon>Actinomycetota</taxon>
        <taxon>Actinomycetes</taxon>
        <taxon>Bifidobacteriales</taxon>
        <taxon>Bifidobacteriaceae</taxon>
        <taxon>Bifidobacterium</taxon>
    </lineage>
</organism>
<evidence type="ECO:0000256" key="2">
    <source>
        <dbReference type="ARBA" id="ARBA00011900"/>
    </source>
</evidence>
<dbReference type="GO" id="GO:0009007">
    <property type="term" value="F:site-specific DNA-methyltransferase (adenine-specific) activity"/>
    <property type="evidence" value="ECO:0007669"/>
    <property type="project" value="UniProtKB-EC"/>
</dbReference>
<dbReference type="GO" id="GO:0004519">
    <property type="term" value="F:endonuclease activity"/>
    <property type="evidence" value="ECO:0007669"/>
    <property type="project" value="UniProtKB-KW"/>
</dbReference>
<dbReference type="InterPro" id="IPR029063">
    <property type="entry name" value="SAM-dependent_MTases_sf"/>
</dbReference>
<proteinExistence type="inferred from homology"/>
<reference evidence="10 11" key="1">
    <citation type="submission" date="2018-12" db="EMBL/GenBank/DDBJ databases">
        <title>Unveiling genomic diversity among members of the Bifidobacterium pseudolongum species, a widely distributed gut commensal of the animal kingdom.</title>
        <authorList>
            <person name="Lugli G.A."/>
            <person name="Duranti S."/>
            <person name="Albert K."/>
            <person name="Mancabelli L."/>
            <person name="Napoli S."/>
            <person name="Viappiani A."/>
            <person name="Anzalone R."/>
            <person name="Longhi G."/>
            <person name="Milani C."/>
            <person name="Turroni F."/>
            <person name="Alessandri G."/>
            <person name="Sela D.A."/>
            <person name="Van Sinderen D."/>
            <person name="Ventura M."/>
        </authorList>
    </citation>
    <scope>NUCLEOTIDE SEQUENCE [LARGE SCALE GENOMIC DNA]</scope>
    <source>
        <strain evidence="10 11">2093B</strain>
    </source>
</reference>
<dbReference type="PRINTS" id="PR00507">
    <property type="entry name" value="N12N6MTFRASE"/>
</dbReference>
<feature type="domain" description="N6 adenine-specific DNA methyltransferase N-terminal" evidence="9">
    <location>
        <begin position="6"/>
        <end position="95"/>
    </location>
</feature>
<evidence type="ECO:0000259" key="9">
    <source>
        <dbReference type="Pfam" id="PF12161"/>
    </source>
</evidence>
<evidence type="ECO:0000256" key="7">
    <source>
        <dbReference type="ARBA" id="ARBA00047942"/>
    </source>
</evidence>
<keyword evidence="10" id="KW-0540">Nuclease</keyword>
<keyword evidence="6" id="KW-0680">Restriction system</keyword>